<keyword evidence="2" id="KW-1185">Reference proteome</keyword>
<dbReference type="GeneID" id="36396023"/>
<organism evidence="1 2">
    <name type="scientific">Plasmopara halstedii</name>
    <name type="common">Downy mildew of sunflower</name>
    <dbReference type="NCBI Taxonomy" id="4781"/>
    <lineage>
        <taxon>Eukaryota</taxon>
        <taxon>Sar</taxon>
        <taxon>Stramenopiles</taxon>
        <taxon>Oomycota</taxon>
        <taxon>Peronosporomycetes</taxon>
        <taxon>Peronosporales</taxon>
        <taxon>Peronosporaceae</taxon>
        <taxon>Plasmopara</taxon>
    </lineage>
</organism>
<evidence type="ECO:0000313" key="1">
    <source>
        <dbReference type="EMBL" id="CEG44622.1"/>
    </source>
</evidence>
<proteinExistence type="predicted"/>
<protein>
    <submittedName>
        <fullName evidence="1">Uncharacterized protein</fullName>
    </submittedName>
</protein>
<reference evidence="2" key="1">
    <citation type="submission" date="2014-09" db="EMBL/GenBank/DDBJ databases">
        <authorList>
            <person name="Sharma Rahul"/>
            <person name="Thines Marco"/>
        </authorList>
    </citation>
    <scope>NUCLEOTIDE SEQUENCE [LARGE SCALE GENOMIC DNA]</scope>
</reference>
<accession>A0A0P1ATJ9</accession>
<dbReference type="Proteomes" id="UP000054928">
    <property type="component" value="Unassembled WGS sequence"/>
</dbReference>
<dbReference type="EMBL" id="CCYD01001204">
    <property type="protein sequence ID" value="CEG44622.1"/>
    <property type="molecule type" value="Genomic_DNA"/>
</dbReference>
<evidence type="ECO:0000313" key="2">
    <source>
        <dbReference type="Proteomes" id="UP000054928"/>
    </source>
</evidence>
<dbReference type="AlphaFoldDB" id="A0A0P1ATJ9"/>
<dbReference type="RefSeq" id="XP_024580991.1">
    <property type="nucleotide sequence ID" value="XM_024730744.1"/>
</dbReference>
<name>A0A0P1ATJ9_PLAHL</name>
<sequence length="55" mass="6293">MKAQLNVLCDLPVLYRKVLEVGDSSHTSWDEPNHHQGSYYKWSALPLHGPVFQSL</sequence>